<evidence type="ECO:0000259" key="3">
    <source>
        <dbReference type="Pfam" id="PF02234"/>
    </source>
</evidence>
<keyword evidence="5" id="KW-1185">Reference proteome</keyword>
<dbReference type="Gene3D" id="4.10.365.10">
    <property type="entry name" value="p27"/>
    <property type="match status" value="1"/>
</dbReference>
<evidence type="ECO:0000313" key="4">
    <source>
        <dbReference type="EMBL" id="CAK0747668.1"/>
    </source>
</evidence>
<dbReference type="Pfam" id="PF02234">
    <property type="entry name" value="CDI"/>
    <property type="match status" value="1"/>
</dbReference>
<dbReference type="EMBL" id="CAUYUE010000002">
    <property type="protein sequence ID" value="CAK0747668.1"/>
    <property type="molecule type" value="Genomic_DNA"/>
</dbReference>
<sequence length="162" mass="18164">MAGEKASEGKRKLPEPPESMVTPDKKMPVPTGSAGSSARRILFNDVHHKKEMDDISGGEEAEEVQSRSRLYLERNGRSRLGNSAGSSGGQRQVSRLAARTLFGNMPSREQMNRFFETTEQQVRQAFQERWGVDPNSDVVLSNGQWQWAFRNIVSGDQLKPLM</sequence>
<feature type="region of interest" description="Disordered" evidence="2">
    <location>
        <begin position="1"/>
        <end position="94"/>
    </location>
</feature>
<feature type="compositionally biased region" description="Polar residues" evidence="2">
    <location>
        <begin position="80"/>
        <end position="93"/>
    </location>
</feature>
<evidence type="ECO:0000256" key="2">
    <source>
        <dbReference type="SAM" id="MobiDB-lite"/>
    </source>
</evidence>
<name>A0AAV1HVK2_9CHLO</name>
<feature type="compositionally biased region" description="Basic and acidic residues" evidence="2">
    <location>
        <begin position="64"/>
        <end position="76"/>
    </location>
</feature>
<evidence type="ECO:0000256" key="1">
    <source>
        <dbReference type="ARBA" id="ARBA00023013"/>
    </source>
</evidence>
<dbReference type="GO" id="GO:0051726">
    <property type="term" value="P:regulation of cell cycle"/>
    <property type="evidence" value="ECO:0007669"/>
    <property type="project" value="InterPro"/>
</dbReference>
<accession>A0AAV1HVK2</accession>
<feature type="compositionally biased region" description="Basic and acidic residues" evidence="2">
    <location>
        <begin position="1"/>
        <end position="15"/>
    </location>
</feature>
<protein>
    <recommendedName>
        <fullName evidence="3">Cyclin-dependent kinase inhibitor domain-containing protein</fullName>
    </recommendedName>
</protein>
<dbReference type="InterPro" id="IPR044898">
    <property type="entry name" value="CDI_dom_sf"/>
</dbReference>
<keyword evidence="1" id="KW-0649">Protein kinase inhibitor</keyword>
<dbReference type="InterPro" id="IPR003175">
    <property type="entry name" value="CDI_dom"/>
</dbReference>
<feature type="compositionally biased region" description="Acidic residues" evidence="2">
    <location>
        <begin position="54"/>
        <end position="63"/>
    </location>
</feature>
<comment type="caution">
    <text evidence="4">The sequence shown here is derived from an EMBL/GenBank/DDBJ whole genome shotgun (WGS) entry which is preliminary data.</text>
</comment>
<proteinExistence type="predicted"/>
<dbReference type="Proteomes" id="UP001314263">
    <property type="component" value="Unassembled WGS sequence"/>
</dbReference>
<evidence type="ECO:0000313" key="5">
    <source>
        <dbReference type="Proteomes" id="UP001314263"/>
    </source>
</evidence>
<dbReference type="GO" id="GO:0005634">
    <property type="term" value="C:nucleus"/>
    <property type="evidence" value="ECO:0007669"/>
    <property type="project" value="InterPro"/>
</dbReference>
<reference evidence="4 5" key="1">
    <citation type="submission" date="2023-10" db="EMBL/GenBank/DDBJ databases">
        <authorList>
            <person name="Maclean D."/>
            <person name="Macfadyen A."/>
        </authorList>
    </citation>
    <scope>NUCLEOTIDE SEQUENCE [LARGE SCALE GENOMIC DNA]</scope>
</reference>
<gene>
    <name evidence="4" type="ORF">CVIRNUC_001781</name>
</gene>
<dbReference type="AlphaFoldDB" id="A0AAV1HVK2"/>
<feature type="domain" description="Cyclin-dependent kinase inhibitor" evidence="3">
    <location>
        <begin position="101"/>
        <end position="147"/>
    </location>
</feature>
<dbReference type="GO" id="GO:0004861">
    <property type="term" value="F:cyclin-dependent protein serine/threonine kinase inhibitor activity"/>
    <property type="evidence" value="ECO:0007669"/>
    <property type="project" value="InterPro"/>
</dbReference>
<organism evidence="4 5">
    <name type="scientific">Coccomyxa viridis</name>
    <dbReference type="NCBI Taxonomy" id="1274662"/>
    <lineage>
        <taxon>Eukaryota</taxon>
        <taxon>Viridiplantae</taxon>
        <taxon>Chlorophyta</taxon>
        <taxon>core chlorophytes</taxon>
        <taxon>Trebouxiophyceae</taxon>
        <taxon>Trebouxiophyceae incertae sedis</taxon>
        <taxon>Coccomyxaceae</taxon>
        <taxon>Coccomyxa</taxon>
    </lineage>
</organism>